<dbReference type="SMART" id="SM00220">
    <property type="entry name" value="S_TKc"/>
    <property type="match status" value="1"/>
</dbReference>
<keyword evidence="3" id="KW-0808">Transferase</keyword>
<keyword evidence="6" id="KW-0067">ATP-binding</keyword>
<dbReference type="AlphaFoldDB" id="S8C6W5"/>
<gene>
    <name evidence="11" type="ORF">M569_14644</name>
</gene>
<keyword evidence="4" id="KW-0547">Nucleotide-binding</keyword>
<comment type="catalytic activity">
    <reaction evidence="8">
        <text>L-seryl-[protein] + ATP = O-phospho-L-seryl-[protein] + ADP + H(+)</text>
        <dbReference type="Rhea" id="RHEA:17989"/>
        <dbReference type="Rhea" id="RHEA-COMP:9863"/>
        <dbReference type="Rhea" id="RHEA-COMP:11604"/>
        <dbReference type="ChEBI" id="CHEBI:15378"/>
        <dbReference type="ChEBI" id="CHEBI:29999"/>
        <dbReference type="ChEBI" id="CHEBI:30616"/>
        <dbReference type="ChEBI" id="CHEBI:83421"/>
        <dbReference type="ChEBI" id="CHEBI:456216"/>
        <dbReference type="EC" id="2.7.11.1"/>
    </reaction>
</comment>
<proteinExistence type="predicted"/>
<dbReference type="InterPro" id="IPR000719">
    <property type="entry name" value="Prot_kinase_dom"/>
</dbReference>
<dbReference type="EMBL" id="AUSU01007776">
    <property type="protein sequence ID" value="EPS60161.1"/>
    <property type="molecule type" value="Genomic_DNA"/>
</dbReference>
<dbReference type="FunFam" id="3.30.200.20:FF:000075">
    <property type="entry name" value="Probable serine/threonine-protein kinase WNK1"/>
    <property type="match status" value="1"/>
</dbReference>
<evidence type="ECO:0000313" key="11">
    <source>
        <dbReference type="EMBL" id="EPS60161.1"/>
    </source>
</evidence>
<feature type="non-terminal residue" evidence="11">
    <location>
        <position position="1"/>
    </location>
</feature>
<dbReference type="Pfam" id="PF00069">
    <property type="entry name" value="Pkinase"/>
    <property type="match status" value="1"/>
</dbReference>
<dbReference type="SUPFAM" id="SSF56112">
    <property type="entry name" value="Protein kinase-like (PK-like)"/>
    <property type="match status" value="1"/>
</dbReference>
<dbReference type="Gene3D" id="3.30.200.20">
    <property type="entry name" value="Phosphorylase Kinase, domain 1"/>
    <property type="match status" value="1"/>
</dbReference>
<evidence type="ECO:0000256" key="5">
    <source>
        <dbReference type="ARBA" id="ARBA00022777"/>
    </source>
</evidence>
<dbReference type="InterPro" id="IPR008271">
    <property type="entry name" value="Ser/Thr_kinase_AS"/>
</dbReference>
<dbReference type="Proteomes" id="UP000015453">
    <property type="component" value="Unassembled WGS sequence"/>
</dbReference>
<keyword evidence="12" id="KW-1185">Reference proteome</keyword>
<keyword evidence="5" id="KW-0418">Kinase</keyword>
<evidence type="ECO:0000259" key="10">
    <source>
        <dbReference type="PROSITE" id="PS50011"/>
    </source>
</evidence>
<dbReference type="InterPro" id="IPR050588">
    <property type="entry name" value="WNK_Ser-Thr_kinase"/>
</dbReference>
<dbReference type="Gene3D" id="1.10.510.10">
    <property type="entry name" value="Transferase(Phosphotransferase) domain 1"/>
    <property type="match status" value="1"/>
</dbReference>
<dbReference type="PANTHER" id="PTHR13902">
    <property type="entry name" value="SERINE/THREONINE-PROTEIN KINASE WNK WITH NO LYSINE -RELATED"/>
    <property type="match status" value="1"/>
</dbReference>
<evidence type="ECO:0000256" key="9">
    <source>
        <dbReference type="SAM" id="MobiDB-lite"/>
    </source>
</evidence>
<feature type="region of interest" description="Disordered" evidence="9">
    <location>
        <begin position="278"/>
        <end position="298"/>
    </location>
</feature>
<evidence type="ECO:0000256" key="6">
    <source>
        <dbReference type="ARBA" id="ARBA00022840"/>
    </source>
</evidence>
<reference evidence="11 12" key="1">
    <citation type="journal article" date="2013" name="BMC Genomics">
        <title>The miniature genome of a carnivorous plant Genlisea aurea contains a low number of genes and short non-coding sequences.</title>
        <authorList>
            <person name="Leushkin E.V."/>
            <person name="Sutormin R.A."/>
            <person name="Nabieva E.R."/>
            <person name="Penin A.A."/>
            <person name="Kondrashov A.S."/>
            <person name="Logacheva M.D."/>
        </authorList>
    </citation>
    <scope>NUCLEOTIDE SEQUENCE [LARGE SCALE GENOMIC DNA]</scope>
</reference>
<evidence type="ECO:0000313" key="12">
    <source>
        <dbReference type="Proteomes" id="UP000015453"/>
    </source>
</evidence>
<evidence type="ECO:0000256" key="1">
    <source>
        <dbReference type="ARBA" id="ARBA00012513"/>
    </source>
</evidence>
<feature type="non-terminal residue" evidence="11">
    <location>
        <position position="430"/>
    </location>
</feature>
<evidence type="ECO:0000256" key="4">
    <source>
        <dbReference type="ARBA" id="ARBA00022741"/>
    </source>
</evidence>
<dbReference type="OrthoDB" id="4062651at2759"/>
<feature type="compositionally biased region" description="Low complexity" evidence="9">
    <location>
        <begin position="278"/>
        <end position="288"/>
    </location>
</feature>
<name>S8C6W5_9LAMI</name>
<dbReference type="EC" id="2.7.11.1" evidence="1"/>
<dbReference type="GO" id="GO:0005524">
    <property type="term" value="F:ATP binding"/>
    <property type="evidence" value="ECO:0007669"/>
    <property type="project" value="UniProtKB-KW"/>
</dbReference>
<dbReference type="Gene3D" id="3.10.20.90">
    <property type="entry name" value="Phosphatidylinositol 3-kinase Catalytic Subunit, Chain A, domain 1"/>
    <property type="match status" value="1"/>
</dbReference>
<comment type="caution">
    <text evidence="11">The sequence shown here is derived from an EMBL/GenBank/DDBJ whole genome shotgun (WGS) entry which is preliminary data.</text>
</comment>
<dbReference type="PROSITE" id="PS50011">
    <property type="entry name" value="PROTEIN_KINASE_DOM"/>
    <property type="match status" value="1"/>
</dbReference>
<evidence type="ECO:0000256" key="2">
    <source>
        <dbReference type="ARBA" id="ARBA00022527"/>
    </source>
</evidence>
<dbReference type="InterPro" id="IPR011009">
    <property type="entry name" value="Kinase-like_dom_sf"/>
</dbReference>
<feature type="domain" description="Protein kinase" evidence="10">
    <location>
        <begin position="12"/>
        <end position="269"/>
    </location>
</feature>
<sequence>EIAEVSPDGRYIRYNENLGKGAFKNVYKGFDEFDGIEIAWNQVSIEDALQSPEHLERLYSEVHLLRTLNHENVIRSFASWVDDERKTINMITELFTSGNLREYRNKLKSVDMKAIKNWARQILRGLDYLHTRDPPVIHRDLKCDNIFVNGNHGQVKIGDLGFAAIMQQPTAKSLVGTPEFMAPELYDEQYTELVDVYSFGMCMLELITCEYPYIECKNQAQIYKKVSSGIKPASLGRVTNVEVRRFIERCLLPAFQRPTAAELLKSPFLSSDGCSQPSSSSSSMVTNSDAKCGDSSPSTDVADASCKMVSGSSCGDSMSVVTSSASTVEIQRCNERNQFTLKGEKREDSAVSLSLRIADPSGRVRNVHFDFFLNDDTAVSIASEMVEVLELWRDDVDFIAGLIEDVVAQTVPDRKPAAWSSSSSGEGSSG</sequence>
<keyword evidence="2" id="KW-0723">Serine/threonine-protein kinase</keyword>
<dbReference type="PROSITE" id="PS00108">
    <property type="entry name" value="PROTEIN_KINASE_ST"/>
    <property type="match status" value="1"/>
</dbReference>
<comment type="catalytic activity">
    <reaction evidence="7">
        <text>L-threonyl-[protein] + ATP = O-phospho-L-threonyl-[protein] + ADP + H(+)</text>
        <dbReference type="Rhea" id="RHEA:46608"/>
        <dbReference type="Rhea" id="RHEA-COMP:11060"/>
        <dbReference type="Rhea" id="RHEA-COMP:11605"/>
        <dbReference type="ChEBI" id="CHEBI:15378"/>
        <dbReference type="ChEBI" id="CHEBI:30013"/>
        <dbReference type="ChEBI" id="CHEBI:30616"/>
        <dbReference type="ChEBI" id="CHEBI:61977"/>
        <dbReference type="ChEBI" id="CHEBI:456216"/>
        <dbReference type="EC" id="2.7.11.1"/>
    </reaction>
</comment>
<evidence type="ECO:0000256" key="3">
    <source>
        <dbReference type="ARBA" id="ARBA00022679"/>
    </source>
</evidence>
<evidence type="ECO:0000256" key="7">
    <source>
        <dbReference type="ARBA" id="ARBA00047899"/>
    </source>
</evidence>
<dbReference type="FunFam" id="1.10.510.10:FF:000046">
    <property type="entry name" value="probable serine/threonine-protein kinase WNK9"/>
    <property type="match status" value="1"/>
</dbReference>
<dbReference type="CDD" id="cd13983">
    <property type="entry name" value="STKc_WNK"/>
    <property type="match status" value="1"/>
</dbReference>
<evidence type="ECO:0000256" key="8">
    <source>
        <dbReference type="ARBA" id="ARBA00048679"/>
    </source>
</evidence>
<organism evidence="11 12">
    <name type="scientific">Genlisea aurea</name>
    <dbReference type="NCBI Taxonomy" id="192259"/>
    <lineage>
        <taxon>Eukaryota</taxon>
        <taxon>Viridiplantae</taxon>
        <taxon>Streptophyta</taxon>
        <taxon>Embryophyta</taxon>
        <taxon>Tracheophyta</taxon>
        <taxon>Spermatophyta</taxon>
        <taxon>Magnoliopsida</taxon>
        <taxon>eudicotyledons</taxon>
        <taxon>Gunneridae</taxon>
        <taxon>Pentapetalae</taxon>
        <taxon>asterids</taxon>
        <taxon>lamiids</taxon>
        <taxon>Lamiales</taxon>
        <taxon>Lentibulariaceae</taxon>
        <taxon>Genlisea</taxon>
    </lineage>
</organism>
<accession>S8C6W5</accession>
<dbReference type="GO" id="GO:0004674">
    <property type="term" value="F:protein serine/threonine kinase activity"/>
    <property type="evidence" value="ECO:0007669"/>
    <property type="project" value="UniProtKB-KW"/>
</dbReference>
<protein>
    <recommendedName>
        <fullName evidence="1">non-specific serine/threonine protein kinase</fullName>
        <ecNumber evidence="1">2.7.11.1</ecNumber>
    </recommendedName>
</protein>